<dbReference type="Proteomes" id="UP001190700">
    <property type="component" value="Unassembled WGS sequence"/>
</dbReference>
<feature type="non-terminal residue" evidence="1">
    <location>
        <position position="204"/>
    </location>
</feature>
<name>A0AAE0LGG6_9CHLO</name>
<accession>A0AAE0LGG6</accession>
<evidence type="ECO:0000313" key="2">
    <source>
        <dbReference type="Proteomes" id="UP001190700"/>
    </source>
</evidence>
<organism evidence="1 2">
    <name type="scientific">Cymbomonas tetramitiformis</name>
    <dbReference type="NCBI Taxonomy" id="36881"/>
    <lineage>
        <taxon>Eukaryota</taxon>
        <taxon>Viridiplantae</taxon>
        <taxon>Chlorophyta</taxon>
        <taxon>Pyramimonadophyceae</taxon>
        <taxon>Pyramimonadales</taxon>
        <taxon>Pyramimonadaceae</taxon>
        <taxon>Cymbomonas</taxon>
    </lineage>
</organism>
<proteinExistence type="predicted"/>
<keyword evidence="2" id="KW-1185">Reference proteome</keyword>
<gene>
    <name evidence="1" type="ORF">CYMTET_8467</name>
</gene>
<dbReference type="EMBL" id="LGRX02002622">
    <property type="protein sequence ID" value="KAK3283850.1"/>
    <property type="molecule type" value="Genomic_DNA"/>
</dbReference>
<protein>
    <submittedName>
        <fullName evidence="1">Uncharacterized protein</fullName>
    </submittedName>
</protein>
<reference evidence="1 2" key="1">
    <citation type="journal article" date="2015" name="Genome Biol. Evol.">
        <title>Comparative Genomics of a Bacterivorous Green Alga Reveals Evolutionary Causalities and Consequences of Phago-Mixotrophic Mode of Nutrition.</title>
        <authorList>
            <person name="Burns J.A."/>
            <person name="Paasch A."/>
            <person name="Narechania A."/>
            <person name="Kim E."/>
        </authorList>
    </citation>
    <scope>NUCLEOTIDE SEQUENCE [LARGE SCALE GENOMIC DNA]</scope>
    <source>
        <strain evidence="1 2">PLY_AMNH</strain>
    </source>
</reference>
<comment type="caution">
    <text evidence="1">The sequence shown here is derived from an EMBL/GenBank/DDBJ whole genome shotgun (WGS) entry which is preliminary data.</text>
</comment>
<dbReference type="AlphaFoldDB" id="A0AAE0LGG6"/>
<sequence length="204" mass="22662">MFTMNSSAGGAHSHFYLRCMPSSSRTPRAPHRCAYQRGEKYSGTSPKFYSRFSTPRGPRRQQARHNVRTYNAQINSDQEECLASDSEKRIRALLRDSSSEMRITNMSYGYCNSVHLVERPPEGLPVVVKLYSDLSTLRIEDGVRGAVDVAVAEVGLGPAVQMSTSEGEHLRRAKAQVTKPRCNLLQELLPGCVLRGCPADDGTR</sequence>
<evidence type="ECO:0000313" key="1">
    <source>
        <dbReference type="EMBL" id="KAK3283850.1"/>
    </source>
</evidence>